<dbReference type="GO" id="GO:0044210">
    <property type="term" value="P:'de novo' CTP biosynthetic process"/>
    <property type="evidence" value="ECO:0007669"/>
    <property type="project" value="UniProtKB-UniPathway"/>
</dbReference>
<evidence type="ECO:0000256" key="7">
    <source>
        <dbReference type="ARBA" id="ARBA00022962"/>
    </source>
</evidence>
<dbReference type="Gene3D" id="3.40.50.880">
    <property type="match status" value="1"/>
</dbReference>
<keyword evidence="6" id="KW-0067">ATP-binding</keyword>
<dbReference type="Pfam" id="PF00117">
    <property type="entry name" value="GATase"/>
    <property type="match status" value="1"/>
</dbReference>
<comment type="pathway">
    <text evidence="1">Pyrimidine metabolism; CTP biosynthesis via de novo pathway; CTP from UDP: step 2/2.</text>
</comment>
<dbReference type="RefSeq" id="WP_013574983.1">
    <property type="nucleotide sequence ID" value="NC_015061.1"/>
</dbReference>
<evidence type="ECO:0000313" key="12">
    <source>
        <dbReference type="Proteomes" id="UP000007257"/>
    </source>
</evidence>
<gene>
    <name evidence="11" type="ordered locus">Rahaq_1663</name>
</gene>
<dbReference type="SUPFAM" id="SSF52317">
    <property type="entry name" value="Class I glutamine amidotransferase-like"/>
    <property type="match status" value="1"/>
</dbReference>
<dbReference type="HOGENOM" id="CLU_653587_0_0_6"/>
<dbReference type="PROSITE" id="PS51273">
    <property type="entry name" value="GATASE_TYPE_1"/>
    <property type="match status" value="1"/>
</dbReference>
<keyword evidence="7" id="KW-0315">Glutamine amidotransferase</keyword>
<dbReference type="PANTHER" id="PTHR11550">
    <property type="entry name" value="CTP SYNTHASE"/>
    <property type="match status" value="1"/>
</dbReference>
<name>A0A0H3F7W0_RAHSY</name>
<sequence length="400" mass="43924">MAFIFVAHDTPEPSLYGAMAAILAAQKDLPLAHLPVSWDTARYPDACQHVVGEGQRVTSGLLWAERLILQSAGKVMKLEELLKTYGTGDVVIPLGPMQIIQFTQIARQVRENAFDYELITVERENQGYMFRRHGLTDEAAGCWWRDRYGRWINHDTPPQTTTSLRIALVGAQSEQCTTYPATLAALGDAADALSVSLDMVYAAPQVLEDHLHEVMENVDGILLPGGSAMCNVTGQICAAHYALNRHIPILGLCLGMQTMTTAIVQNMMGSAKANLAEADPDADIKTFVPLTNTPTFPVHRLGDHRMHSRPGSRLHEILGDEFIVRYNHRFHLAPELKPDLENHGLLISGTDATGKIADGIEFTRHPFYLGVQGHPELSSLPVKPHPLLIAFLKAASAQHG</sequence>
<accession>A0A0H3F7W0</accession>
<reference evidence="12" key="1">
    <citation type="submission" date="2011-01" db="EMBL/GenBank/DDBJ databases">
        <title>Complete sequence of chromosome of Rahnella sp. Y9602.</title>
        <authorList>
            <consortium name="US DOE Joint Genome Institute"/>
            <person name="Lucas S."/>
            <person name="Copeland A."/>
            <person name="Lapidus A."/>
            <person name="Cheng J.-F."/>
            <person name="Goodwin L."/>
            <person name="Pitluck S."/>
            <person name="Lu M."/>
            <person name="Detter J.C."/>
            <person name="Han C."/>
            <person name="Tapia R."/>
            <person name="Land M."/>
            <person name="Hauser L."/>
            <person name="Kyrpides N."/>
            <person name="Ivanova N."/>
            <person name="Ovchinnikova G."/>
            <person name="Pagani I."/>
            <person name="Sobecky P.A."/>
            <person name="Martinez R.J."/>
            <person name="Woyke T."/>
        </authorList>
    </citation>
    <scope>NUCLEOTIDE SEQUENCE [LARGE SCALE GENOMIC DNA]</scope>
    <source>
        <strain evidence="12">Y9602</strain>
    </source>
</reference>
<evidence type="ECO:0000259" key="10">
    <source>
        <dbReference type="Pfam" id="PF00117"/>
    </source>
</evidence>
<evidence type="ECO:0000256" key="6">
    <source>
        <dbReference type="ARBA" id="ARBA00022840"/>
    </source>
</evidence>
<evidence type="ECO:0000313" key="11">
    <source>
        <dbReference type="EMBL" id="ADW73281.1"/>
    </source>
</evidence>
<evidence type="ECO:0000256" key="9">
    <source>
        <dbReference type="ARBA" id="ARBA00047781"/>
    </source>
</evidence>
<dbReference type="PANTHER" id="PTHR11550:SF0">
    <property type="entry name" value="CTP SYNTHASE-RELATED"/>
    <property type="match status" value="1"/>
</dbReference>
<evidence type="ECO:0000256" key="4">
    <source>
        <dbReference type="ARBA" id="ARBA00022598"/>
    </source>
</evidence>
<feature type="domain" description="Glutamine amidotransferase" evidence="10">
    <location>
        <begin position="209"/>
        <end position="391"/>
    </location>
</feature>
<comment type="similarity">
    <text evidence="2">Belongs to the CTP synthase family.</text>
</comment>
<evidence type="ECO:0000256" key="5">
    <source>
        <dbReference type="ARBA" id="ARBA00022741"/>
    </source>
</evidence>
<dbReference type="InterPro" id="IPR004468">
    <property type="entry name" value="CTP_synthase"/>
</dbReference>
<keyword evidence="4 11" id="KW-0436">Ligase</keyword>
<dbReference type="InterPro" id="IPR017926">
    <property type="entry name" value="GATASE"/>
</dbReference>
<evidence type="ECO:0000256" key="3">
    <source>
        <dbReference type="ARBA" id="ARBA00012291"/>
    </source>
</evidence>
<dbReference type="KEGG" id="rah:Rahaq_1663"/>
<dbReference type="GO" id="GO:0019856">
    <property type="term" value="P:pyrimidine nucleobase biosynthetic process"/>
    <property type="evidence" value="ECO:0007669"/>
    <property type="project" value="TreeGrafter"/>
</dbReference>
<dbReference type="UniPathway" id="UPA00159">
    <property type="reaction ID" value="UER00277"/>
</dbReference>
<evidence type="ECO:0000256" key="1">
    <source>
        <dbReference type="ARBA" id="ARBA00005171"/>
    </source>
</evidence>
<dbReference type="EMBL" id="CP002505">
    <property type="protein sequence ID" value="ADW73281.1"/>
    <property type="molecule type" value="Genomic_DNA"/>
</dbReference>
<dbReference type="Proteomes" id="UP000007257">
    <property type="component" value="Chromosome"/>
</dbReference>
<protein>
    <recommendedName>
        <fullName evidence="3">CTP synthase (glutamine hydrolyzing)</fullName>
        <ecNumber evidence="3">6.3.4.2</ecNumber>
    </recommendedName>
</protein>
<dbReference type="AlphaFoldDB" id="A0A0H3F7W0"/>
<proteinExistence type="inferred from homology"/>
<dbReference type="eggNOG" id="COG0504">
    <property type="taxonomic scope" value="Bacteria"/>
</dbReference>
<reference evidence="11 12" key="2">
    <citation type="journal article" date="2012" name="J. Bacteriol.">
        <title>Complete Genome Sequence of Rahnella sp. Strain Y9602, a Gammaproteobacterium Isolate from Metal- and Radionuclide-Contaminated Soil.</title>
        <authorList>
            <person name="Martinez R.J."/>
            <person name="Bruce D."/>
            <person name="Detter C."/>
            <person name="Goodwin L.A."/>
            <person name="Han J."/>
            <person name="Han C.S."/>
            <person name="Held B."/>
            <person name="Land M.L."/>
            <person name="Mikhailova N."/>
            <person name="Nolan M."/>
            <person name="Pennacchio L."/>
            <person name="Pitluck S."/>
            <person name="Tapia R."/>
            <person name="Woyke T."/>
            <person name="Sobecky P.A."/>
        </authorList>
    </citation>
    <scope>NUCLEOTIDE SEQUENCE [LARGE SCALE GENOMIC DNA]</scope>
    <source>
        <strain evidence="11 12">Y9602</strain>
    </source>
</reference>
<dbReference type="GO" id="GO:0003883">
    <property type="term" value="F:CTP synthase activity"/>
    <property type="evidence" value="ECO:0007669"/>
    <property type="project" value="UniProtKB-EC"/>
</dbReference>
<dbReference type="InterPro" id="IPR029062">
    <property type="entry name" value="Class_I_gatase-like"/>
</dbReference>
<comment type="catalytic activity">
    <reaction evidence="9">
        <text>UTP + L-glutamine + ATP + H2O = CTP + L-glutamate + ADP + phosphate + 2 H(+)</text>
        <dbReference type="Rhea" id="RHEA:26426"/>
        <dbReference type="ChEBI" id="CHEBI:15377"/>
        <dbReference type="ChEBI" id="CHEBI:15378"/>
        <dbReference type="ChEBI" id="CHEBI:29985"/>
        <dbReference type="ChEBI" id="CHEBI:30616"/>
        <dbReference type="ChEBI" id="CHEBI:37563"/>
        <dbReference type="ChEBI" id="CHEBI:43474"/>
        <dbReference type="ChEBI" id="CHEBI:46398"/>
        <dbReference type="ChEBI" id="CHEBI:58359"/>
        <dbReference type="ChEBI" id="CHEBI:456216"/>
        <dbReference type="EC" id="6.3.4.2"/>
    </reaction>
</comment>
<dbReference type="GO" id="GO:0042802">
    <property type="term" value="F:identical protein binding"/>
    <property type="evidence" value="ECO:0007669"/>
    <property type="project" value="TreeGrafter"/>
</dbReference>
<keyword evidence="8" id="KW-0665">Pyrimidine biosynthesis</keyword>
<organism evidence="11 12">
    <name type="scientific">Rahnella sp. (strain Y9602)</name>
    <dbReference type="NCBI Taxonomy" id="2703885"/>
    <lineage>
        <taxon>Bacteria</taxon>
        <taxon>Pseudomonadati</taxon>
        <taxon>Pseudomonadota</taxon>
        <taxon>Gammaproteobacteria</taxon>
        <taxon>Enterobacterales</taxon>
        <taxon>Yersiniaceae</taxon>
        <taxon>Rahnella</taxon>
    </lineage>
</organism>
<dbReference type="EC" id="6.3.4.2" evidence="3"/>
<keyword evidence="5" id="KW-0547">Nucleotide-binding</keyword>
<dbReference type="GO" id="GO:0005524">
    <property type="term" value="F:ATP binding"/>
    <property type="evidence" value="ECO:0007669"/>
    <property type="project" value="UniProtKB-KW"/>
</dbReference>
<evidence type="ECO:0000256" key="2">
    <source>
        <dbReference type="ARBA" id="ARBA00007533"/>
    </source>
</evidence>
<evidence type="ECO:0000256" key="8">
    <source>
        <dbReference type="ARBA" id="ARBA00022975"/>
    </source>
</evidence>